<dbReference type="PANTHER" id="PTHR43600">
    <property type="entry name" value="COENZYME F420 HYDROGENASE, SUBUNIT ALPHA"/>
    <property type="match status" value="1"/>
</dbReference>
<keyword evidence="1" id="KW-0560">Oxidoreductase</keyword>
<dbReference type="InterPro" id="IPR018194">
    <property type="entry name" value="Ni-dep_hyd_lsu_Ni_BS"/>
</dbReference>
<keyword evidence="2" id="KW-0479">Metal-binding</keyword>
<evidence type="ECO:0000313" key="3">
    <source>
        <dbReference type="EMBL" id="ABD13842.1"/>
    </source>
</evidence>
<proteinExistence type="predicted"/>
<reference evidence="3 4" key="1">
    <citation type="journal article" date="2007" name="Genome Res.">
        <title>Genome characteristics of facultatively symbiotic Frankia sp. strains reflect host range and host plant biogeography.</title>
        <authorList>
            <person name="Normand P."/>
            <person name="Lapierre P."/>
            <person name="Tisa L.S."/>
            <person name="Gogarten J.P."/>
            <person name="Alloisio N."/>
            <person name="Bagnarol E."/>
            <person name="Bassi C.A."/>
            <person name="Berry A.M."/>
            <person name="Bickhart D.M."/>
            <person name="Choisne N."/>
            <person name="Couloux A."/>
            <person name="Cournoyer B."/>
            <person name="Cruveiller S."/>
            <person name="Daubin V."/>
            <person name="Demange N."/>
            <person name="Francino M.P."/>
            <person name="Goltsman E."/>
            <person name="Huang Y."/>
            <person name="Kopp O.R."/>
            <person name="Labarre L."/>
            <person name="Lapidus A."/>
            <person name="Lavire C."/>
            <person name="Marechal J."/>
            <person name="Martinez M."/>
            <person name="Mastronunzio J.E."/>
            <person name="Mullin B.C."/>
            <person name="Niemann J."/>
            <person name="Pujic P."/>
            <person name="Rawnsley T."/>
            <person name="Rouy Z."/>
            <person name="Schenowitz C."/>
            <person name="Sellstedt A."/>
            <person name="Tavares F."/>
            <person name="Tomkins J.P."/>
            <person name="Vallenet D."/>
            <person name="Valverde C."/>
            <person name="Wall L.G."/>
            <person name="Wang Y."/>
            <person name="Medigue C."/>
            <person name="Benson D.R."/>
        </authorList>
    </citation>
    <scope>NUCLEOTIDE SEQUENCE [LARGE SCALE GENOMIC DNA]</scope>
    <source>
        <strain evidence="4">DSM 45818 / CECT 9043 / CcI3</strain>
    </source>
</reference>
<dbReference type="STRING" id="106370.Francci3_4496"/>
<feature type="binding site" evidence="2">
    <location>
        <position position="371"/>
    </location>
    <ligand>
        <name>Mg(2+)</name>
        <dbReference type="ChEBI" id="CHEBI:18420"/>
    </ligand>
</feature>
<name>Q2J4F0_FRACC</name>
<feature type="binding site" evidence="2">
    <location>
        <position position="64"/>
    </location>
    <ligand>
        <name>Ni(2+)</name>
        <dbReference type="ChEBI" id="CHEBI:49786"/>
    </ligand>
</feature>
<feature type="binding site" evidence="2">
    <location>
        <position position="421"/>
    </location>
    <ligand>
        <name>Mg(2+)</name>
        <dbReference type="ChEBI" id="CHEBI:18420"/>
    </ligand>
</feature>
<feature type="binding site" evidence="2">
    <location>
        <position position="418"/>
    </location>
    <ligand>
        <name>Fe cation</name>
        <dbReference type="ChEBI" id="CHEBI:24875"/>
    </ligand>
</feature>
<feature type="binding site" evidence="2">
    <location>
        <position position="67"/>
    </location>
    <ligand>
        <name>Fe cation</name>
        <dbReference type="ChEBI" id="CHEBI:24875"/>
    </ligand>
</feature>
<dbReference type="AlphaFoldDB" id="Q2J4F0"/>
<evidence type="ECO:0000313" key="4">
    <source>
        <dbReference type="Proteomes" id="UP000001937"/>
    </source>
</evidence>
<keyword evidence="2" id="KW-0533">Nickel</keyword>
<dbReference type="InterPro" id="IPR001501">
    <property type="entry name" value="Ni-dep_hyd_lsu"/>
</dbReference>
<dbReference type="InterPro" id="IPR029014">
    <property type="entry name" value="NiFe-Hase_large"/>
</dbReference>
<comment type="cofactor">
    <cofactor evidence="2">
        <name>Ni(2+)</name>
        <dbReference type="ChEBI" id="CHEBI:49786"/>
    </cofactor>
</comment>
<dbReference type="GO" id="GO:0008901">
    <property type="term" value="F:ferredoxin hydrogenase activity"/>
    <property type="evidence" value="ECO:0007669"/>
    <property type="project" value="InterPro"/>
</dbReference>
<dbReference type="EMBL" id="CP000249">
    <property type="protein sequence ID" value="ABD13842.1"/>
    <property type="molecule type" value="Genomic_DNA"/>
</dbReference>
<dbReference type="KEGG" id="fra:Francci3_4496"/>
<dbReference type="Proteomes" id="UP000001937">
    <property type="component" value="Chromosome"/>
</dbReference>
<sequence>MRATRTIAPPPLTRVEGEGRLLIKITDGRVDEAHLKIFEPPRFFEAFLRGRAYTEPPDITARICGICPVAYQMSALAAIEQICDVTVTGPPAALRRLIYCGEWIESHALHVFLLHLPDFLGYDSALHLAQDQPALVKLGLTLKKAGNTLMTVIGGRAIHPVNARVGGWYRAPRRRDLTELVGQLEQARDIARDTARFTAALDFPEDELHQTFVALHQPGEYPVERGRIASTAGLDIAPADYDRHFTEEQVPWSNALHSTLAAGGSYLTGPLARFALGAERLAPAARETAAEIGLRPPERNPYRSIIVRCIEMVHAADEALRIIADYTEPDPSALEAPPRAGTGYGVTEAPRGLLYHRYTIDHNGTILDAKIVPPTAQNQRPIEEDLRGVVERFMNLSEPELALRCERAIRNYDPCISCATHFLTLHIEHG</sequence>
<dbReference type="OrthoDB" id="9761717at2"/>
<feature type="binding site" evidence="2">
    <location>
        <position position="415"/>
    </location>
    <ligand>
        <name>Ni(2+)</name>
        <dbReference type="ChEBI" id="CHEBI:49786"/>
    </ligand>
</feature>
<dbReference type="PROSITE" id="PS00508">
    <property type="entry name" value="NI_HGENASE_L_2"/>
    <property type="match status" value="1"/>
</dbReference>
<dbReference type="PANTHER" id="PTHR43600:SF4">
    <property type="entry name" value="CYTOSOLIC NIFE-HYDROGENASE, ALPHA SUBUNIT"/>
    <property type="match status" value="1"/>
</dbReference>
<dbReference type="HOGENOM" id="CLU_044556_0_0_11"/>
<comment type="cofactor">
    <cofactor evidence="2">
        <name>Fe cation</name>
        <dbReference type="ChEBI" id="CHEBI:24875"/>
    </cofactor>
</comment>
<dbReference type="PhylomeDB" id="Q2J4F0"/>
<keyword evidence="2" id="KW-0408">Iron</keyword>
<dbReference type="SUPFAM" id="SSF56762">
    <property type="entry name" value="HydB/Nqo4-like"/>
    <property type="match status" value="1"/>
</dbReference>
<dbReference type="GO" id="GO:0016151">
    <property type="term" value="F:nickel cation binding"/>
    <property type="evidence" value="ECO:0007669"/>
    <property type="project" value="InterPro"/>
</dbReference>
<protein>
    <submittedName>
        <fullName evidence="3">Nickel-dependent hydrogenase, large subunit</fullName>
    </submittedName>
</protein>
<feature type="binding site" evidence="2">
    <location>
        <position position="45"/>
    </location>
    <ligand>
        <name>Mg(2+)</name>
        <dbReference type="ChEBI" id="CHEBI:18420"/>
    </ligand>
</feature>
<keyword evidence="2" id="KW-0460">Magnesium</keyword>
<evidence type="ECO:0000256" key="2">
    <source>
        <dbReference type="PIRSR" id="PIRSR601501-1"/>
    </source>
</evidence>
<feature type="binding site" evidence="2">
    <location>
        <position position="67"/>
    </location>
    <ligand>
        <name>Ni(2+)</name>
        <dbReference type="ChEBI" id="CHEBI:49786"/>
    </ligand>
</feature>
<dbReference type="Pfam" id="PF00374">
    <property type="entry name" value="NiFeSe_Hases"/>
    <property type="match status" value="2"/>
</dbReference>
<keyword evidence="4" id="KW-1185">Reference proteome</keyword>
<dbReference type="RefSeq" id="WP_011438850.1">
    <property type="nucleotide sequence ID" value="NC_007777.1"/>
</dbReference>
<gene>
    <name evidence="3" type="ordered locus">Francci3_4496</name>
</gene>
<dbReference type="eggNOG" id="COG3259">
    <property type="taxonomic scope" value="Bacteria"/>
</dbReference>
<dbReference type="Gene3D" id="1.10.645.10">
    <property type="entry name" value="Cytochrome-c3 Hydrogenase, chain B"/>
    <property type="match status" value="1"/>
</dbReference>
<organism evidence="3 4">
    <name type="scientific">Frankia casuarinae (strain DSM 45818 / CECT 9043 / HFP020203 / CcI3)</name>
    <dbReference type="NCBI Taxonomy" id="106370"/>
    <lineage>
        <taxon>Bacteria</taxon>
        <taxon>Bacillati</taxon>
        <taxon>Actinomycetota</taxon>
        <taxon>Actinomycetes</taxon>
        <taxon>Frankiales</taxon>
        <taxon>Frankiaceae</taxon>
        <taxon>Frankia</taxon>
    </lineage>
</organism>
<accession>Q2J4F0</accession>
<evidence type="ECO:0000256" key="1">
    <source>
        <dbReference type="ARBA" id="ARBA00023002"/>
    </source>
</evidence>